<keyword evidence="4" id="KW-1185">Reference proteome</keyword>
<evidence type="ECO:0000256" key="1">
    <source>
        <dbReference type="SAM" id="MobiDB-lite"/>
    </source>
</evidence>
<feature type="chain" id="PRO_5021405820" evidence="2">
    <location>
        <begin position="23"/>
        <end position="169"/>
    </location>
</feature>
<evidence type="ECO:0000256" key="2">
    <source>
        <dbReference type="SAM" id="SignalP"/>
    </source>
</evidence>
<protein>
    <submittedName>
        <fullName evidence="3">Uncharacterized protein</fullName>
    </submittedName>
</protein>
<accession>A0A4Z2GE54</accession>
<comment type="caution">
    <text evidence="3">The sequence shown here is derived from an EMBL/GenBank/DDBJ whole genome shotgun (WGS) entry which is preliminary data.</text>
</comment>
<organism evidence="3 4">
    <name type="scientific">Liparis tanakae</name>
    <name type="common">Tanaka's snailfish</name>
    <dbReference type="NCBI Taxonomy" id="230148"/>
    <lineage>
        <taxon>Eukaryota</taxon>
        <taxon>Metazoa</taxon>
        <taxon>Chordata</taxon>
        <taxon>Craniata</taxon>
        <taxon>Vertebrata</taxon>
        <taxon>Euteleostomi</taxon>
        <taxon>Actinopterygii</taxon>
        <taxon>Neopterygii</taxon>
        <taxon>Teleostei</taxon>
        <taxon>Neoteleostei</taxon>
        <taxon>Acanthomorphata</taxon>
        <taxon>Eupercaria</taxon>
        <taxon>Perciformes</taxon>
        <taxon>Cottioidei</taxon>
        <taxon>Cottales</taxon>
        <taxon>Liparidae</taxon>
        <taxon>Liparis</taxon>
    </lineage>
</organism>
<sequence length="169" mass="17884">MELAATVWGLLMLPSLEPGSSGVKGRTAAAAVGWAQAGAPRGHTETSTAPRSLPDATHNRAGEELGTGGYEEQIPLHPRPSPSLLSPLPILQIKSCLTGPLGMVDDWMYGPTAATRDGPDCCPAGPSEGTCTVEGCERIEWQRSCFCQMGLKHSWVKKGESKLRCNSVI</sequence>
<feature type="region of interest" description="Disordered" evidence="1">
    <location>
        <begin position="34"/>
        <end position="66"/>
    </location>
</feature>
<evidence type="ECO:0000313" key="4">
    <source>
        <dbReference type="Proteomes" id="UP000314294"/>
    </source>
</evidence>
<keyword evidence="2" id="KW-0732">Signal</keyword>
<name>A0A4Z2GE54_9TELE</name>
<dbReference type="Proteomes" id="UP000314294">
    <property type="component" value="Unassembled WGS sequence"/>
</dbReference>
<feature type="signal peptide" evidence="2">
    <location>
        <begin position="1"/>
        <end position="22"/>
    </location>
</feature>
<evidence type="ECO:0000313" key="3">
    <source>
        <dbReference type="EMBL" id="TNN51550.1"/>
    </source>
</evidence>
<reference evidence="3 4" key="1">
    <citation type="submission" date="2019-03" db="EMBL/GenBank/DDBJ databases">
        <title>First draft genome of Liparis tanakae, snailfish: a comprehensive survey of snailfish specific genes.</title>
        <authorList>
            <person name="Kim W."/>
            <person name="Song I."/>
            <person name="Jeong J.-H."/>
            <person name="Kim D."/>
            <person name="Kim S."/>
            <person name="Ryu S."/>
            <person name="Song J.Y."/>
            <person name="Lee S.K."/>
        </authorList>
    </citation>
    <scope>NUCLEOTIDE SEQUENCE [LARGE SCALE GENOMIC DNA]</scope>
    <source>
        <tissue evidence="3">Muscle</tissue>
    </source>
</reference>
<gene>
    <name evidence="3" type="ORF">EYF80_038239</name>
</gene>
<dbReference type="EMBL" id="SRLO01000578">
    <property type="protein sequence ID" value="TNN51550.1"/>
    <property type="molecule type" value="Genomic_DNA"/>
</dbReference>
<dbReference type="AlphaFoldDB" id="A0A4Z2GE54"/>
<proteinExistence type="predicted"/>